<feature type="coiled-coil region" evidence="7">
    <location>
        <begin position="19"/>
        <end position="113"/>
    </location>
</feature>
<sequence>MRRFLILIFLCSASVVSAQEQGTQQIDNLDQLLQSVRQEQERQRSINKQRETAFLADKRAQQRLLAEAQREFEQQQKQNQPLLAVTDNNAREITRLENELETVVEDIGDLSSTFREFAGDFAAVFQESMLSVQLGERVAVVRELASTDTQVTIEEIQALWLLLQEDMTEAGKLTQFEAPVIDTAGVTRTTSVLRLGVFNAWEQGDYLRYVPETGELLALGRQPPARYRDAARAIATAQDGVFTLAVDPTRGNLLGMLSFTPDLRERIAQGGTIGLIIIALGSLGMLLTAWRVAYLLLVSRRIRRQLAMAASPSADNPLGRVLKSVEGIPIDQEELLQLKLDEAVLAEIPALERGNGLIKLLAATSPLLGLLGTVTGMILTFQAISLFGTGDPKLMAGGISQALVTTVLGLVVAIPLLFGHSVVAFLSRATVQRLDEQCAGVLARSAEGP</sequence>
<keyword evidence="5 8" id="KW-0472">Membrane</keyword>
<comment type="subcellular location">
    <subcellularLocation>
        <location evidence="1">Cell membrane</location>
        <topology evidence="1">Multi-pass membrane protein</topology>
    </subcellularLocation>
    <subcellularLocation>
        <location evidence="6">Membrane</location>
        <topology evidence="6">Multi-pass membrane protein</topology>
    </subcellularLocation>
</comment>
<dbReference type="InterPro" id="IPR050790">
    <property type="entry name" value="ExbB/TolQ_transport"/>
</dbReference>
<evidence type="ECO:0000313" key="12">
    <source>
        <dbReference type="Proteomes" id="UP000235005"/>
    </source>
</evidence>
<gene>
    <name evidence="11" type="ORF">C0039_10975</name>
</gene>
<feature type="domain" description="MotA/TolQ/ExbB proton channel" evidence="10">
    <location>
        <begin position="331"/>
        <end position="435"/>
    </location>
</feature>
<keyword evidence="3 8" id="KW-0812">Transmembrane</keyword>
<dbReference type="EMBL" id="PKUS01000011">
    <property type="protein sequence ID" value="PLW68787.1"/>
    <property type="molecule type" value="Genomic_DNA"/>
</dbReference>
<evidence type="ECO:0000256" key="5">
    <source>
        <dbReference type="ARBA" id="ARBA00023136"/>
    </source>
</evidence>
<accession>A0A2N5X2R3</accession>
<dbReference type="PANTHER" id="PTHR30625">
    <property type="entry name" value="PROTEIN TOLQ"/>
    <property type="match status" value="1"/>
</dbReference>
<evidence type="ECO:0000256" key="6">
    <source>
        <dbReference type="RuleBase" id="RU004057"/>
    </source>
</evidence>
<dbReference type="InterPro" id="IPR002898">
    <property type="entry name" value="MotA_ExbB_proton_chnl"/>
</dbReference>
<keyword evidence="12" id="KW-1185">Reference proteome</keyword>
<organism evidence="11 12">
    <name type="scientific">Pseudohalioglobus lutimaris</name>
    <dbReference type="NCBI Taxonomy" id="1737061"/>
    <lineage>
        <taxon>Bacteria</taxon>
        <taxon>Pseudomonadati</taxon>
        <taxon>Pseudomonadota</taxon>
        <taxon>Gammaproteobacteria</taxon>
        <taxon>Cellvibrionales</taxon>
        <taxon>Halieaceae</taxon>
        <taxon>Pseudohalioglobus</taxon>
    </lineage>
</organism>
<name>A0A2N5X2R3_9GAMM</name>
<keyword evidence="2" id="KW-1003">Cell membrane</keyword>
<evidence type="ECO:0000256" key="4">
    <source>
        <dbReference type="ARBA" id="ARBA00022989"/>
    </source>
</evidence>
<evidence type="ECO:0000256" key="7">
    <source>
        <dbReference type="SAM" id="Coils"/>
    </source>
</evidence>
<feature type="transmembrane region" description="Helical" evidence="8">
    <location>
        <begin position="273"/>
        <end position="298"/>
    </location>
</feature>
<feature type="transmembrane region" description="Helical" evidence="8">
    <location>
        <begin position="399"/>
        <end position="426"/>
    </location>
</feature>
<comment type="similarity">
    <text evidence="6">Belongs to the exbB/tolQ family.</text>
</comment>
<evidence type="ECO:0000256" key="2">
    <source>
        <dbReference type="ARBA" id="ARBA00022475"/>
    </source>
</evidence>
<reference evidence="11 12" key="1">
    <citation type="submission" date="2018-01" db="EMBL/GenBank/DDBJ databases">
        <title>The draft genome sequence of Halioglobus lutimaris HF004.</title>
        <authorList>
            <person name="Du Z.-J."/>
            <person name="Shi M.-J."/>
        </authorList>
    </citation>
    <scope>NUCLEOTIDE SEQUENCE [LARGE SCALE GENOMIC DNA]</scope>
    <source>
        <strain evidence="11 12">HF004</strain>
    </source>
</reference>
<protein>
    <recommendedName>
        <fullName evidence="10">MotA/TolQ/ExbB proton channel domain-containing protein</fullName>
    </recommendedName>
</protein>
<keyword evidence="4 8" id="KW-1133">Transmembrane helix</keyword>
<keyword evidence="6" id="KW-0653">Protein transport</keyword>
<dbReference type="GO" id="GO:0005886">
    <property type="term" value="C:plasma membrane"/>
    <property type="evidence" value="ECO:0007669"/>
    <property type="project" value="UniProtKB-SubCell"/>
</dbReference>
<dbReference type="PANTHER" id="PTHR30625:SF11">
    <property type="entry name" value="MOTA_TOLQ_EXBB PROTON CHANNEL DOMAIN-CONTAINING PROTEIN"/>
    <property type="match status" value="1"/>
</dbReference>
<dbReference type="GO" id="GO:0017038">
    <property type="term" value="P:protein import"/>
    <property type="evidence" value="ECO:0007669"/>
    <property type="project" value="TreeGrafter"/>
</dbReference>
<keyword evidence="7" id="KW-0175">Coiled coil</keyword>
<evidence type="ECO:0000256" key="8">
    <source>
        <dbReference type="SAM" id="Phobius"/>
    </source>
</evidence>
<dbReference type="Pfam" id="PF01618">
    <property type="entry name" value="MotA_ExbB"/>
    <property type="match status" value="1"/>
</dbReference>
<keyword evidence="6" id="KW-0813">Transport</keyword>
<evidence type="ECO:0000259" key="10">
    <source>
        <dbReference type="Pfam" id="PF01618"/>
    </source>
</evidence>
<evidence type="ECO:0000313" key="11">
    <source>
        <dbReference type="EMBL" id="PLW68787.1"/>
    </source>
</evidence>
<dbReference type="InterPro" id="IPR017270">
    <property type="entry name" value="MotA/TolQ/ExbB-rel"/>
</dbReference>
<evidence type="ECO:0000256" key="1">
    <source>
        <dbReference type="ARBA" id="ARBA00004651"/>
    </source>
</evidence>
<keyword evidence="9" id="KW-0732">Signal</keyword>
<evidence type="ECO:0000256" key="9">
    <source>
        <dbReference type="SAM" id="SignalP"/>
    </source>
</evidence>
<feature type="chain" id="PRO_5014704577" description="MotA/TolQ/ExbB proton channel domain-containing protein" evidence="9">
    <location>
        <begin position="19"/>
        <end position="449"/>
    </location>
</feature>
<dbReference type="AlphaFoldDB" id="A0A2N5X2R3"/>
<proteinExistence type="inferred from homology"/>
<comment type="caution">
    <text evidence="11">The sequence shown here is derived from an EMBL/GenBank/DDBJ whole genome shotgun (WGS) entry which is preliminary data.</text>
</comment>
<feature type="transmembrane region" description="Helical" evidence="8">
    <location>
        <begin position="367"/>
        <end position="387"/>
    </location>
</feature>
<evidence type="ECO:0000256" key="3">
    <source>
        <dbReference type="ARBA" id="ARBA00022692"/>
    </source>
</evidence>
<dbReference type="RefSeq" id="WP_101518067.1">
    <property type="nucleotide sequence ID" value="NZ_PKUS01000011.1"/>
</dbReference>
<feature type="signal peptide" evidence="9">
    <location>
        <begin position="1"/>
        <end position="18"/>
    </location>
</feature>
<dbReference type="PIRSF" id="PIRSF037714">
    <property type="entry name" value="TolR"/>
    <property type="match status" value="1"/>
</dbReference>
<dbReference type="Proteomes" id="UP000235005">
    <property type="component" value="Unassembled WGS sequence"/>
</dbReference>